<dbReference type="InterPro" id="IPR012340">
    <property type="entry name" value="NA-bd_OB-fold"/>
</dbReference>
<dbReference type="FunCoup" id="G0ECU7">
    <property type="interactions" value="194"/>
</dbReference>
<gene>
    <name evidence="9" type="primary">pan</name>
    <name evidence="12" type="ordered locus">Pyrfu_1813</name>
</gene>
<dbReference type="AlphaFoldDB" id="G0ECU7"/>
<dbReference type="NCBIfam" id="NF003069">
    <property type="entry name" value="PRK03992.1"/>
    <property type="match status" value="1"/>
</dbReference>
<dbReference type="InterPro" id="IPR032501">
    <property type="entry name" value="Prot_ATP_ID_OB_2nd"/>
</dbReference>
<evidence type="ECO:0000256" key="3">
    <source>
        <dbReference type="ARBA" id="ARBA00022490"/>
    </source>
</evidence>
<dbReference type="SMART" id="SM00382">
    <property type="entry name" value="AAA"/>
    <property type="match status" value="1"/>
</dbReference>
<dbReference type="GO" id="GO:0022623">
    <property type="term" value="C:proteasome-activating nucleotidase complex"/>
    <property type="evidence" value="ECO:0007669"/>
    <property type="project" value="UniProtKB-UniRule"/>
</dbReference>
<dbReference type="eggNOG" id="arCOG01306">
    <property type="taxonomic scope" value="Archaea"/>
</dbReference>
<dbReference type="InterPro" id="IPR003960">
    <property type="entry name" value="ATPase_AAA_CS"/>
</dbReference>
<dbReference type="SUPFAM" id="SSF52540">
    <property type="entry name" value="P-loop containing nucleoside triphosphate hydrolases"/>
    <property type="match status" value="1"/>
</dbReference>
<dbReference type="InterPro" id="IPR041569">
    <property type="entry name" value="AAA_lid_3"/>
</dbReference>
<dbReference type="PANTHER" id="PTHR23073">
    <property type="entry name" value="26S PROTEASOME REGULATORY SUBUNIT"/>
    <property type="match status" value="1"/>
</dbReference>
<keyword evidence="12" id="KW-0378">Hydrolase</keyword>
<dbReference type="STRING" id="694429.Pyrfu_1813"/>
<comment type="subcellular location">
    <subcellularLocation>
        <location evidence="1 9">Cytoplasm</location>
    </subcellularLocation>
</comment>
<dbReference type="PROSITE" id="PS00674">
    <property type="entry name" value="AAA"/>
    <property type="match status" value="1"/>
</dbReference>
<keyword evidence="13" id="KW-1185">Reference proteome</keyword>
<dbReference type="GO" id="GO:0016887">
    <property type="term" value="F:ATP hydrolysis activity"/>
    <property type="evidence" value="ECO:0007669"/>
    <property type="project" value="UniProtKB-UniRule"/>
</dbReference>
<dbReference type="HOGENOM" id="CLU_000688_2_0_2"/>
<evidence type="ECO:0000256" key="7">
    <source>
        <dbReference type="ARBA" id="ARBA00023054"/>
    </source>
</evidence>
<keyword evidence="3 9" id="KW-0963">Cytoplasm</keyword>
<feature type="binding site" evidence="9">
    <location>
        <position position="327"/>
    </location>
    <ligand>
        <name>ATP</name>
        <dbReference type="ChEBI" id="CHEBI:30616"/>
    </ligand>
</feature>
<proteinExistence type="inferred from homology"/>
<dbReference type="Gene3D" id="1.10.8.60">
    <property type="match status" value="1"/>
</dbReference>
<dbReference type="InterPro" id="IPR050221">
    <property type="entry name" value="26S_Proteasome_ATPase"/>
</dbReference>
<dbReference type="InterPro" id="IPR023501">
    <property type="entry name" value="Nucleotidase_PAN"/>
</dbReference>
<dbReference type="RefSeq" id="WP_014027344.1">
    <property type="nucleotide sequence ID" value="NC_015931.1"/>
</dbReference>
<evidence type="ECO:0000256" key="1">
    <source>
        <dbReference type="ARBA" id="ARBA00004496"/>
    </source>
</evidence>
<evidence type="ECO:0000256" key="10">
    <source>
        <dbReference type="RuleBase" id="RU003651"/>
    </source>
</evidence>
<evidence type="ECO:0000256" key="8">
    <source>
        <dbReference type="ARBA" id="ARBA00023186"/>
    </source>
</evidence>
<dbReference type="Proteomes" id="UP000001037">
    <property type="component" value="Chromosome"/>
</dbReference>
<dbReference type="KEGG" id="pfm:Pyrfu_1813"/>
<evidence type="ECO:0000256" key="5">
    <source>
        <dbReference type="ARBA" id="ARBA00022840"/>
    </source>
</evidence>
<evidence type="ECO:0000313" key="12">
    <source>
        <dbReference type="EMBL" id="AEM39667.1"/>
    </source>
</evidence>
<dbReference type="EMBL" id="CP002838">
    <property type="protein sequence ID" value="AEM39667.1"/>
    <property type="molecule type" value="Genomic_DNA"/>
</dbReference>
<dbReference type="InterPro" id="IPR003959">
    <property type="entry name" value="ATPase_AAA_core"/>
</dbReference>
<comment type="subunit">
    <text evidence="9">Homohexamer. The hexameric complex has a two-ring architecture resembling a top hat that caps the 20S proteasome core at one or both ends. Upon ATP-binding, the C-terminus of PAN interacts with the alpha-rings of the proteasome core by binding to the intersubunit pockets.</text>
</comment>
<reference evidence="12 13" key="1">
    <citation type="journal article" date="2011" name="Stand. Genomic Sci.">
        <title>Complete genome sequence of the hyperthermophilic chemolithoautotroph Pyrolobus fumarii type strain (1A).</title>
        <authorList>
            <person name="Anderson I."/>
            <person name="Goker M."/>
            <person name="Nolan M."/>
            <person name="Lucas S."/>
            <person name="Hammon N."/>
            <person name="Deshpande S."/>
            <person name="Cheng J.F."/>
            <person name="Tapia R."/>
            <person name="Han C."/>
            <person name="Goodwin L."/>
            <person name="Pitluck S."/>
            <person name="Huntemann M."/>
            <person name="Liolios K."/>
            <person name="Ivanova N."/>
            <person name="Pagani I."/>
            <person name="Mavromatis K."/>
            <person name="Ovchinikova G."/>
            <person name="Pati A."/>
            <person name="Chen A."/>
            <person name="Palaniappan K."/>
            <person name="Land M."/>
            <person name="Hauser L."/>
            <person name="Brambilla E.M."/>
            <person name="Huber H."/>
            <person name="Yasawong M."/>
            <person name="Rohde M."/>
            <person name="Spring S."/>
            <person name="Abt B."/>
            <person name="Sikorski J."/>
            <person name="Wirth R."/>
            <person name="Detter J.C."/>
            <person name="Woyke T."/>
            <person name="Bristow J."/>
            <person name="Eisen J.A."/>
            <person name="Markowitz V."/>
            <person name="Hugenholtz P."/>
            <person name="Kyrpides N.C."/>
            <person name="Klenk H.P."/>
            <person name="Lapidus A."/>
        </authorList>
    </citation>
    <scope>NUCLEOTIDE SEQUENCE [LARGE SCALE GENOMIC DNA]</scope>
    <source>
        <strain evidence="13">DSM 11204 / 1A</strain>
    </source>
</reference>
<name>G0ECU7_PYRF1</name>
<evidence type="ECO:0000259" key="11">
    <source>
        <dbReference type="SMART" id="SM00382"/>
    </source>
</evidence>
<evidence type="ECO:0000256" key="9">
    <source>
        <dbReference type="HAMAP-Rule" id="MF_00553"/>
    </source>
</evidence>
<keyword evidence="4 9" id="KW-0547">Nucleotide-binding</keyword>
<dbReference type="HAMAP" id="MF_00553">
    <property type="entry name" value="PAN"/>
    <property type="match status" value="1"/>
</dbReference>
<dbReference type="Pfam" id="PF16450">
    <property type="entry name" value="Prot_ATP_ID_OB_C"/>
    <property type="match status" value="1"/>
</dbReference>
<evidence type="ECO:0000256" key="6">
    <source>
        <dbReference type="ARBA" id="ARBA00022942"/>
    </source>
</evidence>
<dbReference type="InParanoid" id="G0ECU7"/>
<keyword evidence="6 9" id="KW-0647">Proteasome</keyword>
<organism evidence="12 13">
    <name type="scientific">Pyrolobus fumarii (strain DSM 11204 / 1A)</name>
    <dbReference type="NCBI Taxonomy" id="694429"/>
    <lineage>
        <taxon>Archaea</taxon>
        <taxon>Thermoproteota</taxon>
        <taxon>Thermoprotei</taxon>
        <taxon>Desulfurococcales</taxon>
        <taxon>Pyrodictiaceae</taxon>
        <taxon>Pyrolobus</taxon>
    </lineage>
</organism>
<comment type="function">
    <text evidence="9">ATPase which is responsible for recognizing, binding, unfolding and translocation of substrate proteins into the archaeal 20S proteasome core particle. Is essential for opening the gate of the 20S proteasome via an interaction with its C-terminus, thereby allowing substrate entry and access to the site of proteolysis. Thus, the C-termini of the proteasomal ATPase function like a 'key in a lock' to induce gate opening and therefore regulate proteolysis. Unfolding activity requires energy from ATP hydrolysis, whereas ATP binding alone promotes ATPase-20S proteasome association which triggers gate opening, and supports translocation of unfolded substrates.</text>
</comment>
<dbReference type="FunFam" id="3.40.50.300:FF:000033">
    <property type="entry name" value="26S protease regulatory subunit 6B"/>
    <property type="match status" value="1"/>
</dbReference>
<dbReference type="Gene3D" id="2.40.50.140">
    <property type="entry name" value="Nucleic acid-binding proteins"/>
    <property type="match status" value="1"/>
</dbReference>
<dbReference type="GeneID" id="11138149"/>
<dbReference type="CDD" id="cd19502">
    <property type="entry name" value="RecA-like_PAN_like"/>
    <property type="match status" value="1"/>
</dbReference>
<keyword evidence="5 9" id="KW-0067">ATP-binding</keyword>
<feature type="coiled-coil region" evidence="9">
    <location>
        <begin position="23"/>
        <end position="64"/>
    </location>
</feature>
<dbReference type="GO" id="GO:0010498">
    <property type="term" value="P:proteasomal protein catabolic process"/>
    <property type="evidence" value="ECO:0007669"/>
    <property type="project" value="UniProtKB-UniRule"/>
</dbReference>
<keyword evidence="7 9" id="KW-0175">Coiled coil</keyword>
<feature type="binding site" evidence="9">
    <location>
        <begin position="188"/>
        <end position="193"/>
    </location>
    <ligand>
        <name>ATP</name>
        <dbReference type="ChEBI" id="CHEBI:30616"/>
    </ligand>
</feature>
<dbReference type="GO" id="GO:0005737">
    <property type="term" value="C:cytoplasm"/>
    <property type="evidence" value="ECO:0007669"/>
    <property type="project" value="UniProtKB-SubCell"/>
</dbReference>
<dbReference type="GO" id="GO:0043335">
    <property type="term" value="P:protein unfolding"/>
    <property type="evidence" value="ECO:0007669"/>
    <property type="project" value="UniProtKB-UniRule"/>
</dbReference>
<dbReference type="InterPro" id="IPR003593">
    <property type="entry name" value="AAA+_ATPase"/>
</dbReference>
<dbReference type="OrthoDB" id="77269at2157"/>
<comment type="domain">
    <text evidence="9">Consists of three main regions, an N-terminal coiled-coil domain that may assist in substrate recognition, an interdomain involved in PAN hexamerization, and a C-terminal ATPase domain of the AAA type.</text>
</comment>
<sequence length="406" mass="45756">MASAFEDKPGVGEKAEVKVHLDCETLFEYVKMLERRLRELEAERESLRRELRYYKSEVQKLMEAPLIEAIVLDTLPDGRVVVKSTTGPNLVVKVSNRVDISKLQPGMHVALNSRGSAIVDVLPQREDPYVKGFEVVERPKVRFSDVGGLKEQIRELREAIELPLKNPELFKELGIEPPKGVLLYGPPGCGKTLLAKALAGETNATFIHVVGSELVHKFIGEGARIVREVFQLARRKAPAIIFIDEIDAIAAKRVDIGTSGEREVQRTLMQLLAEMDGFDPLDDVKVIAATNRIDILDPAILRPGRFDRLIYIPPPDEEGRYEILKIHTRRARLAPDVDLRYIAKITEGATGADIKAIVTEAGYFALRAGRREITMEDFLKAVEKVLKHRKRPYAEKKHQEKPPFYT</sequence>
<comment type="similarity">
    <text evidence="2 9 10">Belongs to the AAA ATPase family.</text>
</comment>
<dbReference type="Pfam" id="PF00004">
    <property type="entry name" value="AAA"/>
    <property type="match status" value="1"/>
</dbReference>
<dbReference type="InterPro" id="IPR027417">
    <property type="entry name" value="P-loop_NTPase"/>
</dbReference>
<dbReference type="NCBIfam" id="TIGR01242">
    <property type="entry name" value="proteasome-activating nucleotidase"/>
    <property type="match status" value="1"/>
</dbReference>
<evidence type="ECO:0000313" key="13">
    <source>
        <dbReference type="Proteomes" id="UP000001037"/>
    </source>
</evidence>
<keyword evidence="8 9" id="KW-0143">Chaperone</keyword>
<evidence type="ECO:0000256" key="4">
    <source>
        <dbReference type="ARBA" id="ARBA00022741"/>
    </source>
</evidence>
<protein>
    <recommendedName>
        <fullName evidence="9">Proteasome-activating nucleotidase</fullName>
        <shortName evidence="9">PAN</shortName>
    </recommendedName>
    <alternativeName>
        <fullName evidence="9">Proteasomal ATPase</fullName>
    </alternativeName>
    <alternativeName>
        <fullName evidence="9">Proteasome regulatory ATPase</fullName>
    </alternativeName>
    <alternativeName>
        <fullName evidence="9">Proteasome regulatory particle</fullName>
    </alternativeName>
</protein>
<evidence type="ECO:0000256" key="2">
    <source>
        <dbReference type="ARBA" id="ARBA00006914"/>
    </source>
</evidence>
<feature type="domain" description="AAA+ ATPase" evidence="11">
    <location>
        <begin position="177"/>
        <end position="316"/>
    </location>
</feature>
<dbReference type="Gene3D" id="3.40.50.300">
    <property type="entry name" value="P-loop containing nucleotide triphosphate hydrolases"/>
    <property type="match status" value="1"/>
</dbReference>
<dbReference type="Pfam" id="PF17862">
    <property type="entry name" value="AAA_lid_3"/>
    <property type="match status" value="1"/>
</dbReference>
<dbReference type="GO" id="GO:0005524">
    <property type="term" value="F:ATP binding"/>
    <property type="evidence" value="ECO:0007669"/>
    <property type="project" value="UniProtKB-UniRule"/>
</dbReference>
<accession>G0ECU7</accession>